<dbReference type="RefSeq" id="XP_015057813.1">
    <property type="nucleotide sequence ID" value="XM_015202327.2"/>
</dbReference>
<evidence type="ECO:0000259" key="1">
    <source>
        <dbReference type="PROSITE" id="PS50108"/>
    </source>
</evidence>
<proteinExistence type="predicted"/>
<reference evidence="2" key="1">
    <citation type="journal article" date="2014" name="Nat. Genet.">
        <title>The genome of the stress-tolerant wild tomato species Solanum pennellii.</title>
        <authorList>
            <person name="Bolger A."/>
            <person name="Scossa F."/>
            <person name="Bolger M.E."/>
            <person name="Lanz C."/>
            <person name="Maumus F."/>
            <person name="Tohge T."/>
            <person name="Quesneville H."/>
            <person name="Alseekh S."/>
            <person name="Sorensen I."/>
            <person name="Lichtenstein G."/>
            <person name="Fich E.A."/>
            <person name="Conte M."/>
            <person name="Keller H."/>
            <person name="Schneeberger K."/>
            <person name="Schwacke R."/>
            <person name="Ofner I."/>
            <person name="Vrebalov J."/>
            <person name="Xu Y."/>
            <person name="Osorio S."/>
            <person name="Aflitos S.A."/>
            <person name="Schijlen E."/>
            <person name="Jimenez-Gomez J.M."/>
            <person name="Ryngajllo M."/>
            <person name="Kimura S."/>
            <person name="Kumar R."/>
            <person name="Koenig D."/>
            <person name="Headland L.R."/>
            <person name="Maloof J.N."/>
            <person name="Sinha N."/>
            <person name="van Ham R.C."/>
            <person name="Lankhorst R.K."/>
            <person name="Mao L."/>
            <person name="Vogel A."/>
            <person name="Arsova B."/>
            <person name="Panstruga R."/>
            <person name="Fei Z."/>
            <person name="Rose J.K."/>
            <person name="Zamir D."/>
            <person name="Carrari F."/>
            <person name="Giovannoni J.J."/>
            <person name="Weigel D."/>
            <person name="Usadel B."/>
            <person name="Fernie A.R."/>
        </authorList>
    </citation>
    <scope>NUCLEOTIDE SEQUENCE [LARGE SCALE GENOMIC DNA]</scope>
    <source>
        <strain evidence="2">cv. LA0716</strain>
    </source>
</reference>
<feature type="domain" description="CRIB" evidence="1">
    <location>
        <begin position="94"/>
        <end position="107"/>
    </location>
</feature>
<dbReference type="Proteomes" id="UP000694930">
    <property type="component" value="Chromosome 11"/>
</dbReference>
<dbReference type="GeneID" id="107004098"/>
<dbReference type="Pfam" id="PF00786">
    <property type="entry name" value="PBD"/>
    <property type="match status" value="1"/>
</dbReference>
<dbReference type="InterPro" id="IPR044509">
    <property type="entry name" value="RIC2/4"/>
</dbReference>
<reference evidence="3" key="2">
    <citation type="submission" date="2025-08" db="UniProtKB">
        <authorList>
            <consortium name="RefSeq"/>
        </authorList>
    </citation>
    <scope>IDENTIFICATION</scope>
</reference>
<evidence type="ECO:0000313" key="2">
    <source>
        <dbReference type="Proteomes" id="UP000694930"/>
    </source>
</evidence>
<dbReference type="PANTHER" id="PTHR46931:SF15">
    <property type="entry name" value="CRIB DOMAIN-CONTAINING PROTEIN"/>
    <property type="match status" value="1"/>
</dbReference>
<organism evidence="2 3">
    <name type="scientific">Solanum pennellii</name>
    <name type="common">Tomato</name>
    <name type="synonym">Lycopersicon pennellii</name>
    <dbReference type="NCBI Taxonomy" id="28526"/>
    <lineage>
        <taxon>Eukaryota</taxon>
        <taxon>Viridiplantae</taxon>
        <taxon>Streptophyta</taxon>
        <taxon>Embryophyta</taxon>
        <taxon>Tracheophyta</taxon>
        <taxon>Spermatophyta</taxon>
        <taxon>Magnoliopsida</taxon>
        <taxon>eudicotyledons</taxon>
        <taxon>Gunneridae</taxon>
        <taxon>Pentapetalae</taxon>
        <taxon>asterids</taxon>
        <taxon>lamiids</taxon>
        <taxon>Solanales</taxon>
        <taxon>Solanaceae</taxon>
        <taxon>Solanoideae</taxon>
        <taxon>Solaneae</taxon>
        <taxon>Solanum</taxon>
        <taxon>Solanum subgen. Lycopersicon</taxon>
    </lineage>
</organism>
<dbReference type="PANTHER" id="PTHR46931">
    <property type="entry name" value="CRIB DOMAIN-CONTAINING PROTEIN RIC2"/>
    <property type="match status" value="1"/>
</dbReference>
<evidence type="ECO:0000313" key="3">
    <source>
        <dbReference type="RefSeq" id="XP_015057813.1"/>
    </source>
</evidence>
<sequence>MRYRMERFVLLPFSVGCISESSVAIGHQQHKSSSLHQPNLIPTKMLEEEKEENLKNQLGLPKFQRLFKNFKNLSHLFVDKDQMEEEEEEMGMEIGLPTDVKHVTHIGIDGGEVNTSLILNSTKTNWDYVNLKSPNHDLLTQFSSNFSFPNMANHSPNHTSMATSS</sequence>
<dbReference type="SMART" id="SM00285">
    <property type="entry name" value="PBD"/>
    <property type="match status" value="1"/>
</dbReference>
<gene>
    <name evidence="3" type="primary">LOC107004098</name>
</gene>
<keyword evidence="2" id="KW-1185">Reference proteome</keyword>
<dbReference type="PROSITE" id="PS50108">
    <property type="entry name" value="CRIB"/>
    <property type="match status" value="1"/>
</dbReference>
<dbReference type="InterPro" id="IPR000095">
    <property type="entry name" value="CRIB_dom"/>
</dbReference>
<accession>A0ABM1FJG9</accession>
<name>A0ABM1FJG9_SOLPN</name>
<protein>
    <submittedName>
        <fullName evidence="3">CRIB domain-containing protein RIC4-like</fullName>
    </submittedName>
</protein>